<evidence type="ECO:0000313" key="11">
    <source>
        <dbReference type="Proteomes" id="UP001221217"/>
    </source>
</evidence>
<feature type="modified residue" description="Phosphohistidine" evidence="7">
    <location>
        <position position="46"/>
    </location>
</feature>
<evidence type="ECO:0000256" key="4">
    <source>
        <dbReference type="ARBA" id="ARBA00022500"/>
    </source>
</evidence>
<comment type="caution">
    <text evidence="10">The sequence shown here is derived from an EMBL/GenBank/DDBJ whole genome shotgun (WGS) entry which is preliminary data.</text>
</comment>
<protein>
    <recommendedName>
        <fullName evidence="3">Chemotaxis protein CheA</fullName>
        <ecNumber evidence="2">2.7.13.3</ecNumber>
    </recommendedName>
</protein>
<keyword evidence="5 10" id="KW-0547">Nucleotide-binding</keyword>
<dbReference type="InterPro" id="IPR036890">
    <property type="entry name" value="HATPase_C_sf"/>
</dbReference>
<dbReference type="PANTHER" id="PTHR43395:SF10">
    <property type="entry name" value="CHEMOTAXIS PROTEIN CHEA"/>
    <property type="match status" value="1"/>
</dbReference>
<dbReference type="InterPro" id="IPR036641">
    <property type="entry name" value="HPT_dom_sf"/>
</dbReference>
<dbReference type="GO" id="GO:0006935">
    <property type="term" value="P:chemotaxis"/>
    <property type="evidence" value="ECO:0007669"/>
    <property type="project" value="UniProtKB-KW"/>
</dbReference>
<dbReference type="InterPro" id="IPR005467">
    <property type="entry name" value="His_kinase_dom"/>
</dbReference>
<evidence type="ECO:0000259" key="9">
    <source>
        <dbReference type="PROSITE" id="PS50894"/>
    </source>
</evidence>
<evidence type="ECO:0000256" key="1">
    <source>
        <dbReference type="ARBA" id="ARBA00000085"/>
    </source>
</evidence>
<dbReference type="Gene3D" id="1.20.120.160">
    <property type="entry name" value="HPT domain"/>
    <property type="match status" value="1"/>
</dbReference>
<gene>
    <name evidence="10" type="ORF">PQJ61_17685</name>
</gene>
<keyword evidence="7" id="KW-0597">Phosphoprotein</keyword>
<evidence type="ECO:0000256" key="6">
    <source>
        <dbReference type="ARBA" id="ARBA00023012"/>
    </source>
</evidence>
<dbReference type="SUPFAM" id="SSF55052">
    <property type="entry name" value="CheY-binding domain of CheA"/>
    <property type="match status" value="1"/>
</dbReference>
<dbReference type="Pfam" id="PF02518">
    <property type="entry name" value="HATPase_c"/>
    <property type="match status" value="1"/>
</dbReference>
<dbReference type="SMART" id="SM00073">
    <property type="entry name" value="HPT"/>
    <property type="match status" value="1"/>
</dbReference>
<dbReference type="Gene3D" id="3.30.70.1110">
    <property type="entry name" value="Histidine kinase CheA-like, P2 response regulator-binding domain"/>
    <property type="match status" value="1"/>
</dbReference>
<name>A0AAJ1IFY0_9SPIO</name>
<evidence type="ECO:0000256" key="3">
    <source>
        <dbReference type="ARBA" id="ARBA00021495"/>
    </source>
</evidence>
<dbReference type="GO" id="GO:0000155">
    <property type="term" value="F:phosphorelay sensor kinase activity"/>
    <property type="evidence" value="ECO:0007669"/>
    <property type="project" value="InterPro"/>
</dbReference>
<evidence type="ECO:0000256" key="5">
    <source>
        <dbReference type="ARBA" id="ARBA00022840"/>
    </source>
</evidence>
<keyword evidence="5 10" id="KW-0067">ATP-binding</keyword>
<dbReference type="InterPro" id="IPR003594">
    <property type="entry name" value="HATPase_dom"/>
</dbReference>
<dbReference type="GO" id="GO:0005524">
    <property type="term" value="F:ATP binding"/>
    <property type="evidence" value="ECO:0007669"/>
    <property type="project" value="UniProtKB-KW"/>
</dbReference>
<evidence type="ECO:0000259" key="8">
    <source>
        <dbReference type="PROSITE" id="PS50109"/>
    </source>
</evidence>
<dbReference type="PROSITE" id="PS50894">
    <property type="entry name" value="HPT"/>
    <property type="match status" value="1"/>
</dbReference>
<dbReference type="PROSITE" id="PS50109">
    <property type="entry name" value="HIS_KIN"/>
    <property type="match status" value="1"/>
</dbReference>
<dbReference type="AlphaFoldDB" id="A0AAJ1IFY0"/>
<proteinExistence type="predicted"/>
<dbReference type="InterPro" id="IPR035891">
    <property type="entry name" value="CheY-binding_CheA"/>
</dbReference>
<dbReference type="SMART" id="SM00387">
    <property type="entry name" value="HATPase_c"/>
    <property type="match status" value="1"/>
</dbReference>
<dbReference type="PANTHER" id="PTHR43395">
    <property type="entry name" value="SENSOR HISTIDINE KINASE CHEA"/>
    <property type="match status" value="1"/>
</dbReference>
<dbReference type="Gene3D" id="3.30.565.10">
    <property type="entry name" value="Histidine kinase-like ATPase, C-terminal domain"/>
    <property type="match status" value="1"/>
</dbReference>
<dbReference type="Pfam" id="PF07194">
    <property type="entry name" value="P2"/>
    <property type="match status" value="1"/>
</dbReference>
<dbReference type="InterPro" id="IPR008207">
    <property type="entry name" value="Sig_transdc_His_kin_Hpt_dom"/>
</dbReference>
<accession>A0AAJ1IFY0</accession>
<dbReference type="InterPro" id="IPR010808">
    <property type="entry name" value="CheA_P2-bd"/>
</dbReference>
<feature type="domain" description="Histidine kinase" evidence="8">
    <location>
        <begin position="285"/>
        <end position="504"/>
    </location>
</feature>
<dbReference type="SUPFAM" id="SSF47226">
    <property type="entry name" value="Histidine-containing phosphotransfer domain, HPT domain"/>
    <property type="match status" value="1"/>
</dbReference>
<dbReference type="InterPro" id="IPR004358">
    <property type="entry name" value="Sig_transdc_His_kin-like_C"/>
</dbReference>
<keyword evidence="4" id="KW-0145">Chemotaxis</keyword>
<dbReference type="EMBL" id="JAQQAL010000051">
    <property type="protein sequence ID" value="MDC7228598.1"/>
    <property type="molecule type" value="Genomic_DNA"/>
</dbReference>
<evidence type="ECO:0000313" key="10">
    <source>
        <dbReference type="EMBL" id="MDC7228598.1"/>
    </source>
</evidence>
<dbReference type="EC" id="2.7.13.3" evidence="2"/>
<dbReference type="CDD" id="cd00088">
    <property type="entry name" value="HPT"/>
    <property type="match status" value="1"/>
</dbReference>
<comment type="catalytic activity">
    <reaction evidence="1">
        <text>ATP + protein L-histidine = ADP + protein N-phospho-L-histidine.</text>
        <dbReference type="EC" id="2.7.13.3"/>
    </reaction>
</comment>
<dbReference type="InterPro" id="IPR051315">
    <property type="entry name" value="Bact_Chemotaxis_CheA"/>
</dbReference>
<evidence type="ECO:0000256" key="2">
    <source>
        <dbReference type="ARBA" id="ARBA00012438"/>
    </source>
</evidence>
<dbReference type="Proteomes" id="UP001221217">
    <property type="component" value="Unassembled WGS sequence"/>
</dbReference>
<dbReference type="SUPFAM" id="SSF55874">
    <property type="entry name" value="ATPase domain of HSP90 chaperone/DNA topoisomerase II/histidine kinase"/>
    <property type="match status" value="1"/>
</dbReference>
<dbReference type="Pfam" id="PF01627">
    <property type="entry name" value="Hpt"/>
    <property type="match status" value="1"/>
</dbReference>
<organism evidence="10 11">
    <name type="scientific">Candidatus Thalassospirochaeta sargassi</name>
    <dbReference type="NCBI Taxonomy" id="3119039"/>
    <lineage>
        <taxon>Bacteria</taxon>
        <taxon>Pseudomonadati</taxon>
        <taxon>Spirochaetota</taxon>
        <taxon>Spirochaetia</taxon>
        <taxon>Spirochaetales</taxon>
        <taxon>Spirochaetaceae</taxon>
        <taxon>Candidatus Thalassospirochaeta</taxon>
    </lineage>
</organism>
<evidence type="ECO:0000256" key="7">
    <source>
        <dbReference type="PROSITE-ProRule" id="PRU00110"/>
    </source>
</evidence>
<sequence length="504" mass="56338">MTENKLYSTFEQDAKKFINRINESLIKLENEGYSVNEINDIFRSIHSIKSEAAYLDLEDITEVAHNMESAIEPLRNVGLPVEVDPALIEFCFESIDKIGSLAIEMLLQDEEDTEPEEILDEGLEGIEGLEDVETTSEIEVPYTGHEIMLIREAMARGEALYQLTFKIASDETMKYPRAYLAVSNLEQAVNVIKVSPQPDEIDNTDEDQVSVVLTSLLEKDDVLDKINIDQLENIVIDELSYSQELENNPVKYSLEERKSSEDDHILPVHDRVISVEADEIDAISNYVSEIKKRLTDLSSAVGADTKTSSDIDFEGLENISDSIESMMANLKSVEFVNYFSGLKRTVRDTAIKTGKRAELKIEAENLRLPRDLAEFIREPLLQLVRNAVVHGIELPSQRGEKSEIGSIMLKAFELDGYFNISVSDDGAGIDLSSISEKYGSITNDEQLFELLIQPGYTTLAESKQFGGRGVGLDLTAERIKSRGGIMKIENKPGSGFSVFLKLKA</sequence>
<feature type="domain" description="HPt" evidence="9">
    <location>
        <begin position="1"/>
        <end position="105"/>
    </location>
</feature>
<dbReference type="InterPro" id="IPR037052">
    <property type="entry name" value="CheA-like_P2_sf"/>
</dbReference>
<keyword evidence="6" id="KW-0902">Two-component regulatory system</keyword>
<dbReference type="PRINTS" id="PR00344">
    <property type="entry name" value="BCTRLSENSOR"/>
</dbReference>
<reference evidence="10 11" key="1">
    <citation type="submission" date="2022-12" db="EMBL/GenBank/DDBJ databases">
        <title>Metagenome assembled genome from gulf of manar.</title>
        <authorList>
            <person name="Kohli P."/>
            <person name="Pk S."/>
            <person name="Venkata Ramana C."/>
            <person name="Sasikala C."/>
        </authorList>
    </citation>
    <scope>NUCLEOTIDE SEQUENCE [LARGE SCALE GENOMIC DNA]</scope>
    <source>
        <strain evidence="10">JB008</strain>
    </source>
</reference>